<accession>A0A2T6KPL9</accession>
<feature type="transmembrane region" description="Helical" evidence="10">
    <location>
        <begin position="148"/>
        <end position="169"/>
    </location>
</feature>
<name>A0A2T6KPL9_9RHOB</name>
<evidence type="ECO:0000256" key="9">
    <source>
        <dbReference type="ARBA" id="ARBA00023303"/>
    </source>
</evidence>
<keyword evidence="11" id="KW-0732">Signal</keyword>
<dbReference type="InterPro" id="IPR001320">
    <property type="entry name" value="Iontro_rcpt_C"/>
</dbReference>
<evidence type="ECO:0000259" key="12">
    <source>
        <dbReference type="SMART" id="SM00062"/>
    </source>
</evidence>
<feature type="transmembrane region" description="Helical" evidence="10">
    <location>
        <begin position="211"/>
        <end position="234"/>
    </location>
</feature>
<feature type="signal peptide" evidence="11">
    <location>
        <begin position="1"/>
        <end position="19"/>
    </location>
</feature>
<protein>
    <submittedName>
        <fullName evidence="14">Amino acid ABC transporter substrate-binding protein (PAAT family)</fullName>
    </submittedName>
</protein>
<organism evidence="14 15">
    <name type="scientific">Yoonia sediminilitoris</name>
    <dbReference type="NCBI Taxonomy" id="1286148"/>
    <lineage>
        <taxon>Bacteria</taxon>
        <taxon>Pseudomonadati</taxon>
        <taxon>Pseudomonadota</taxon>
        <taxon>Alphaproteobacteria</taxon>
        <taxon>Rhodobacterales</taxon>
        <taxon>Paracoccaceae</taxon>
        <taxon>Yoonia</taxon>
    </lineage>
</organism>
<feature type="domain" description="Ionotropic glutamate receptor C-terminal" evidence="13">
    <location>
        <begin position="34"/>
        <end position="366"/>
    </location>
</feature>
<evidence type="ECO:0000256" key="4">
    <source>
        <dbReference type="ARBA" id="ARBA00022989"/>
    </source>
</evidence>
<keyword evidence="8" id="KW-0325">Glycoprotein</keyword>
<keyword evidence="4 10" id="KW-1133">Transmembrane helix</keyword>
<evidence type="ECO:0000256" key="6">
    <source>
        <dbReference type="ARBA" id="ARBA00023136"/>
    </source>
</evidence>
<gene>
    <name evidence="14" type="ORF">C8N45_10181</name>
</gene>
<dbReference type="OrthoDB" id="9768183at2"/>
<dbReference type="Pfam" id="PF00060">
    <property type="entry name" value="Lig_chan"/>
    <property type="match status" value="1"/>
</dbReference>
<dbReference type="GO" id="GO:0016020">
    <property type="term" value="C:membrane"/>
    <property type="evidence" value="ECO:0007669"/>
    <property type="project" value="UniProtKB-SubCell"/>
</dbReference>
<comment type="caution">
    <text evidence="14">The sequence shown here is derived from an EMBL/GenBank/DDBJ whole genome shotgun (WGS) entry which is preliminary data.</text>
</comment>
<evidence type="ECO:0000313" key="14">
    <source>
        <dbReference type="EMBL" id="PUB18497.1"/>
    </source>
</evidence>
<dbReference type="SMART" id="SM00062">
    <property type="entry name" value="PBPb"/>
    <property type="match status" value="1"/>
</dbReference>
<keyword evidence="6 10" id="KW-0472">Membrane</keyword>
<dbReference type="Gene3D" id="3.40.190.10">
    <property type="entry name" value="Periplasmic binding protein-like II"/>
    <property type="match status" value="3"/>
</dbReference>
<dbReference type="AlphaFoldDB" id="A0A2T6KPL9"/>
<evidence type="ECO:0000256" key="8">
    <source>
        <dbReference type="ARBA" id="ARBA00023180"/>
    </source>
</evidence>
<keyword evidence="7" id="KW-0675">Receptor</keyword>
<keyword evidence="3 10" id="KW-0812">Transmembrane</keyword>
<evidence type="ECO:0000256" key="1">
    <source>
        <dbReference type="ARBA" id="ARBA00004141"/>
    </source>
</evidence>
<keyword evidence="15" id="KW-1185">Reference proteome</keyword>
<evidence type="ECO:0000256" key="2">
    <source>
        <dbReference type="ARBA" id="ARBA00022448"/>
    </source>
</evidence>
<dbReference type="SUPFAM" id="SSF53850">
    <property type="entry name" value="Periplasmic binding protein-like II"/>
    <property type="match status" value="1"/>
</dbReference>
<feature type="domain" description="Solute-binding protein family 3/N-terminal" evidence="12">
    <location>
        <begin position="34"/>
        <end position="367"/>
    </location>
</feature>
<dbReference type="GO" id="GO:0015276">
    <property type="term" value="F:ligand-gated monoatomic ion channel activity"/>
    <property type="evidence" value="ECO:0007669"/>
    <property type="project" value="InterPro"/>
</dbReference>
<evidence type="ECO:0000256" key="3">
    <source>
        <dbReference type="ARBA" id="ARBA00022692"/>
    </source>
</evidence>
<dbReference type="EMBL" id="QBUD01000001">
    <property type="protein sequence ID" value="PUB18497.1"/>
    <property type="molecule type" value="Genomic_DNA"/>
</dbReference>
<keyword evidence="9" id="KW-0407">Ion channel</keyword>
<evidence type="ECO:0000256" key="7">
    <source>
        <dbReference type="ARBA" id="ARBA00023170"/>
    </source>
</evidence>
<evidence type="ECO:0000259" key="13">
    <source>
        <dbReference type="SMART" id="SM00079"/>
    </source>
</evidence>
<sequence>MRWVFALLLWLGHASLATAQDYCPDVDPPPVNGTLKVGVGFVPPFVMGSQRNHEGLNIDLWKMIAACLDLDLMPYPFEEIGDKETLIKALIKEEIDVAIANIPISLAHEKDVDFTVPYFQAKFGVVVPDDNLTTNILQLLKRIFQSNILLIIGGLFGFMLVVATSYWWIERRNGNEFFTEGPLGGLYRSVIWATLLIFQGEGDPFELKSRYGQIFVLFLMFIGVTIISSFTAIITSSLTLQGLQPSISSIDDLKTHRVAVVADQEAQRWVQEQDIPLITYESFPRAQAALNAGELEGLLHDKEALQYMVNKKYLTNLKFAPLTIDTQNYAIALPQGSALREPINLVLLSILDSAAWQDLLKKFFGALD</sequence>
<dbReference type="InterPro" id="IPR015683">
    <property type="entry name" value="Ionotropic_Glu_rcpt"/>
</dbReference>
<proteinExistence type="predicted"/>
<dbReference type="Pfam" id="PF00497">
    <property type="entry name" value="SBP_bac_3"/>
    <property type="match status" value="1"/>
</dbReference>
<keyword evidence="5" id="KW-0406">Ion transport</keyword>
<keyword evidence="2" id="KW-0813">Transport</keyword>
<dbReference type="SMART" id="SM00079">
    <property type="entry name" value="PBPe"/>
    <property type="match status" value="1"/>
</dbReference>
<dbReference type="RefSeq" id="WP_108384219.1">
    <property type="nucleotide sequence ID" value="NZ_QBUD01000001.1"/>
</dbReference>
<comment type="subcellular location">
    <subcellularLocation>
        <location evidence="1">Membrane</location>
        <topology evidence="1">Multi-pass membrane protein</topology>
    </subcellularLocation>
</comment>
<evidence type="ECO:0000256" key="5">
    <source>
        <dbReference type="ARBA" id="ARBA00023065"/>
    </source>
</evidence>
<dbReference type="PANTHER" id="PTHR18966">
    <property type="entry name" value="IONOTROPIC GLUTAMATE RECEPTOR"/>
    <property type="match status" value="1"/>
</dbReference>
<evidence type="ECO:0000313" key="15">
    <source>
        <dbReference type="Proteomes" id="UP000244523"/>
    </source>
</evidence>
<evidence type="ECO:0000256" key="10">
    <source>
        <dbReference type="SAM" id="Phobius"/>
    </source>
</evidence>
<dbReference type="Proteomes" id="UP000244523">
    <property type="component" value="Unassembled WGS sequence"/>
</dbReference>
<dbReference type="InterPro" id="IPR001638">
    <property type="entry name" value="Solute-binding_3/MltF_N"/>
</dbReference>
<reference evidence="14 15" key="1">
    <citation type="submission" date="2018-04" db="EMBL/GenBank/DDBJ databases">
        <title>Genomic Encyclopedia of Archaeal and Bacterial Type Strains, Phase II (KMG-II): from individual species to whole genera.</title>
        <authorList>
            <person name="Goeker M."/>
        </authorList>
    </citation>
    <scope>NUCLEOTIDE SEQUENCE [LARGE SCALE GENOMIC DNA]</scope>
    <source>
        <strain evidence="14 15">DSM 29955</strain>
    </source>
</reference>
<evidence type="ECO:0000256" key="11">
    <source>
        <dbReference type="SAM" id="SignalP"/>
    </source>
</evidence>
<feature type="chain" id="PRO_5015787732" evidence="11">
    <location>
        <begin position="20"/>
        <end position="368"/>
    </location>
</feature>
<dbReference type="SUPFAM" id="SSF81324">
    <property type="entry name" value="Voltage-gated potassium channels"/>
    <property type="match status" value="1"/>
</dbReference>